<gene>
    <name evidence="2" type="ORF">M011DRAFT_307803</name>
</gene>
<keyword evidence="3" id="KW-1185">Reference proteome</keyword>
<dbReference type="Proteomes" id="UP000799440">
    <property type="component" value="Unassembled WGS sequence"/>
</dbReference>
<evidence type="ECO:0000313" key="3">
    <source>
        <dbReference type="Proteomes" id="UP000799440"/>
    </source>
</evidence>
<protein>
    <submittedName>
        <fullName evidence="2">Uncharacterized protein</fullName>
    </submittedName>
</protein>
<feature type="region of interest" description="Disordered" evidence="1">
    <location>
        <begin position="50"/>
        <end position="116"/>
    </location>
</feature>
<sequence>MVKTMRAEGSEFQDWQFWRRKQNWGKGRGGRRRMPRASGAHPWIEASEAARHTTHTPRRTAPTHGRLASPWKGVKGPEKVSDEGFGIQRRTGNWAGASVSRRKRASCGRGTGHRSCRRPLATVTDRSRSAGPGIPQKRREARMLQTIPHLVELLLRPHKAPLPTTLVMRILTRRRAGSTRRHIAMLSASAANACRFGCPTLGGTARRHTNASGLGAMPLA</sequence>
<feature type="compositionally biased region" description="Basic residues" evidence="1">
    <location>
        <begin position="100"/>
        <end position="116"/>
    </location>
</feature>
<dbReference type="AlphaFoldDB" id="A0A6A6VI03"/>
<evidence type="ECO:0000313" key="2">
    <source>
        <dbReference type="EMBL" id="KAF2749429.1"/>
    </source>
</evidence>
<proteinExistence type="predicted"/>
<accession>A0A6A6VI03</accession>
<reference evidence="2" key="1">
    <citation type="journal article" date="2020" name="Stud. Mycol.">
        <title>101 Dothideomycetes genomes: a test case for predicting lifestyles and emergence of pathogens.</title>
        <authorList>
            <person name="Haridas S."/>
            <person name="Albert R."/>
            <person name="Binder M."/>
            <person name="Bloem J."/>
            <person name="Labutti K."/>
            <person name="Salamov A."/>
            <person name="Andreopoulos B."/>
            <person name="Baker S."/>
            <person name="Barry K."/>
            <person name="Bills G."/>
            <person name="Bluhm B."/>
            <person name="Cannon C."/>
            <person name="Castanera R."/>
            <person name="Culley D."/>
            <person name="Daum C."/>
            <person name="Ezra D."/>
            <person name="Gonzalez J."/>
            <person name="Henrissat B."/>
            <person name="Kuo A."/>
            <person name="Liang C."/>
            <person name="Lipzen A."/>
            <person name="Lutzoni F."/>
            <person name="Magnuson J."/>
            <person name="Mondo S."/>
            <person name="Nolan M."/>
            <person name="Ohm R."/>
            <person name="Pangilinan J."/>
            <person name="Park H.-J."/>
            <person name="Ramirez L."/>
            <person name="Alfaro M."/>
            <person name="Sun H."/>
            <person name="Tritt A."/>
            <person name="Yoshinaga Y."/>
            <person name="Zwiers L.-H."/>
            <person name="Turgeon B."/>
            <person name="Goodwin S."/>
            <person name="Spatafora J."/>
            <person name="Crous P."/>
            <person name="Grigoriev I."/>
        </authorList>
    </citation>
    <scope>NUCLEOTIDE SEQUENCE</scope>
    <source>
        <strain evidence="2">CBS 119925</strain>
    </source>
</reference>
<dbReference type="EMBL" id="MU006566">
    <property type="protein sequence ID" value="KAF2749429.1"/>
    <property type="molecule type" value="Genomic_DNA"/>
</dbReference>
<evidence type="ECO:0000256" key="1">
    <source>
        <dbReference type="SAM" id="MobiDB-lite"/>
    </source>
</evidence>
<organism evidence="2 3">
    <name type="scientific">Sporormia fimetaria CBS 119925</name>
    <dbReference type="NCBI Taxonomy" id="1340428"/>
    <lineage>
        <taxon>Eukaryota</taxon>
        <taxon>Fungi</taxon>
        <taxon>Dikarya</taxon>
        <taxon>Ascomycota</taxon>
        <taxon>Pezizomycotina</taxon>
        <taxon>Dothideomycetes</taxon>
        <taxon>Pleosporomycetidae</taxon>
        <taxon>Pleosporales</taxon>
        <taxon>Sporormiaceae</taxon>
        <taxon>Sporormia</taxon>
    </lineage>
</organism>
<name>A0A6A6VI03_9PLEO</name>